<protein>
    <submittedName>
        <fullName evidence="3">DUF898 family protein</fullName>
    </submittedName>
</protein>
<dbReference type="EMBL" id="CP154795">
    <property type="protein sequence ID" value="XAN08793.1"/>
    <property type="molecule type" value="Genomic_DNA"/>
</dbReference>
<dbReference type="InterPro" id="IPR010295">
    <property type="entry name" value="DUF898"/>
</dbReference>
<feature type="transmembrane region" description="Helical" evidence="2">
    <location>
        <begin position="67"/>
        <end position="88"/>
    </location>
</feature>
<dbReference type="RefSeq" id="WP_425310221.1">
    <property type="nucleotide sequence ID" value="NZ_CP154795.1"/>
</dbReference>
<keyword evidence="2" id="KW-0812">Transmembrane</keyword>
<dbReference type="Pfam" id="PF05987">
    <property type="entry name" value="DUF898"/>
    <property type="match status" value="1"/>
</dbReference>
<keyword evidence="2" id="KW-0472">Membrane</keyword>
<keyword evidence="4" id="KW-1185">Reference proteome</keyword>
<evidence type="ECO:0000256" key="2">
    <source>
        <dbReference type="SAM" id="Phobius"/>
    </source>
</evidence>
<name>A0ABZ3FVI9_9ACTN</name>
<organism evidence="3 4">
    <name type="scientific">Ammonicoccus fulvus</name>
    <dbReference type="NCBI Taxonomy" id="3138240"/>
    <lineage>
        <taxon>Bacteria</taxon>
        <taxon>Bacillati</taxon>
        <taxon>Actinomycetota</taxon>
        <taxon>Actinomycetes</taxon>
        <taxon>Propionibacteriales</taxon>
        <taxon>Propionibacteriaceae</taxon>
        <taxon>Ammonicoccus</taxon>
    </lineage>
</organism>
<evidence type="ECO:0000313" key="4">
    <source>
        <dbReference type="Proteomes" id="UP001442841"/>
    </source>
</evidence>
<gene>
    <name evidence="3" type="ORF">AADG42_16265</name>
</gene>
<keyword evidence="2" id="KW-1133">Transmembrane helix</keyword>
<feature type="region of interest" description="Disordered" evidence="1">
    <location>
        <begin position="1"/>
        <end position="23"/>
    </location>
</feature>
<sequence>MSEHYPQHGSAVQPFPPAPHGNVPVAQHAAGAPAITAHRAPRLAKAGHARNRTDLPFVYEGGGRVGLWIKVFLLNLLTLGFGYPWAVVMKERHKASRTFVEGRRLVFIGTGGSLIGKWIKWWFLTLITFGIYGFWVRGKLEKWTIENYDFA</sequence>
<accession>A0ABZ3FVI9</accession>
<evidence type="ECO:0000256" key="1">
    <source>
        <dbReference type="SAM" id="MobiDB-lite"/>
    </source>
</evidence>
<evidence type="ECO:0000313" key="3">
    <source>
        <dbReference type="EMBL" id="XAN08793.1"/>
    </source>
</evidence>
<reference evidence="3 4" key="1">
    <citation type="submission" date="2024-04" db="EMBL/GenBank/DDBJ databases">
        <title>Isolation of an actinomycete strain from pig manure.</title>
        <authorList>
            <person name="Gong T."/>
            <person name="Yu Z."/>
            <person name="An M."/>
            <person name="Wei C."/>
            <person name="Yang W."/>
            <person name="Liu L."/>
        </authorList>
    </citation>
    <scope>NUCLEOTIDE SEQUENCE [LARGE SCALE GENOMIC DNA]</scope>
    <source>
        <strain evidence="3 4">ZF39</strain>
    </source>
</reference>
<feature type="transmembrane region" description="Helical" evidence="2">
    <location>
        <begin position="118"/>
        <end position="135"/>
    </location>
</feature>
<dbReference type="Proteomes" id="UP001442841">
    <property type="component" value="Chromosome"/>
</dbReference>
<proteinExistence type="predicted"/>